<keyword evidence="4" id="KW-0378">Hydrolase</keyword>
<accession>A0A1H4DUF7</accession>
<dbReference type="GO" id="GO:0005975">
    <property type="term" value="P:carbohydrate metabolic process"/>
    <property type="evidence" value="ECO:0007669"/>
    <property type="project" value="InterPro"/>
</dbReference>
<dbReference type="GO" id="GO:0004553">
    <property type="term" value="F:hydrolase activity, hydrolyzing O-glycosyl compounds"/>
    <property type="evidence" value="ECO:0007669"/>
    <property type="project" value="InterPro"/>
</dbReference>
<dbReference type="RefSeq" id="WP_090556616.1">
    <property type="nucleotide sequence ID" value="NZ_FNRA01000005.1"/>
</dbReference>
<dbReference type="InterPro" id="IPR000757">
    <property type="entry name" value="Beta-glucanase-like"/>
</dbReference>
<name>A0A1H4DUF7_9SPHI</name>
<dbReference type="OrthoDB" id="9809583at2"/>
<feature type="signal peptide" evidence="2">
    <location>
        <begin position="1"/>
        <end position="21"/>
    </location>
</feature>
<dbReference type="PROSITE" id="PS51257">
    <property type="entry name" value="PROKAR_LIPOPROTEIN"/>
    <property type="match status" value="1"/>
</dbReference>
<evidence type="ECO:0000313" key="5">
    <source>
        <dbReference type="Proteomes" id="UP000198850"/>
    </source>
</evidence>
<keyword evidence="5" id="KW-1185">Reference proteome</keyword>
<dbReference type="AlphaFoldDB" id="A0A1H4DUF7"/>
<proteinExistence type="inferred from homology"/>
<dbReference type="Gene3D" id="2.60.120.200">
    <property type="match status" value="1"/>
</dbReference>
<dbReference type="Pfam" id="PF00722">
    <property type="entry name" value="Glyco_hydro_16"/>
    <property type="match status" value="1"/>
</dbReference>
<organism evidence="4 5">
    <name type="scientific">Pedobacter hartonius</name>
    <dbReference type="NCBI Taxonomy" id="425514"/>
    <lineage>
        <taxon>Bacteria</taxon>
        <taxon>Pseudomonadati</taxon>
        <taxon>Bacteroidota</taxon>
        <taxon>Sphingobacteriia</taxon>
        <taxon>Sphingobacteriales</taxon>
        <taxon>Sphingobacteriaceae</taxon>
        <taxon>Pedobacter</taxon>
    </lineage>
</organism>
<sequence>MKKQFFTLKTAIAFLMFAVIATSCKKKEDDSNNLPESGKNAQSLLRRTTGSKAAFELVWSDEFDGTQLDSTKWTIVTGNQHVNNELQAYSADAVHLRSNGLVLTASKIPLDGQQYTSGKITTAGKFSILRGRIEAQISNANGRGLTSELTMQGINFPTVGLPQSGEIDIMQHKNNDTVINGGIQWDNGGFAVSRKTATSYPAQFDIYAVEWDENEIRYYVNDVLYNTINIANGVNGTDEFMKPFFINIDLTVGGNFAGNDIAPALPNSMQIDNIKVYKLIKP</sequence>
<gene>
    <name evidence="4" type="ORF">SAMN05443550_105112</name>
</gene>
<dbReference type="STRING" id="425514.SAMN05443550_105112"/>
<dbReference type="PROSITE" id="PS51762">
    <property type="entry name" value="GH16_2"/>
    <property type="match status" value="1"/>
</dbReference>
<dbReference type="InterPro" id="IPR013320">
    <property type="entry name" value="ConA-like_dom_sf"/>
</dbReference>
<evidence type="ECO:0000256" key="1">
    <source>
        <dbReference type="ARBA" id="ARBA00006865"/>
    </source>
</evidence>
<comment type="similarity">
    <text evidence="1">Belongs to the glycosyl hydrolase 16 family.</text>
</comment>
<dbReference type="SUPFAM" id="SSF49899">
    <property type="entry name" value="Concanavalin A-like lectins/glucanases"/>
    <property type="match status" value="1"/>
</dbReference>
<keyword evidence="2" id="KW-0732">Signal</keyword>
<feature type="chain" id="PRO_5011485052" evidence="2">
    <location>
        <begin position="22"/>
        <end position="282"/>
    </location>
</feature>
<dbReference type="InterPro" id="IPR050546">
    <property type="entry name" value="Glycosyl_Hydrlase_16"/>
</dbReference>
<dbReference type="EMBL" id="FNRA01000005">
    <property type="protein sequence ID" value="SEA76413.1"/>
    <property type="molecule type" value="Genomic_DNA"/>
</dbReference>
<dbReference type="CDD" id="cd08023">
    <property type="entry name" value="GH16_laminarinase_like"/>
    <property type="match status" value="1"/>
</dbReference>
<evidence type="ECO:0000313" key="4">
    <source>
        <dbReference type="EMBL" id="SEA76413.1"/>
    </source>
</evidence>
<dbReference type="PANTHER" id="PTHR10963:SF55">
    <property type="entry name" value="GLYCOSIDE HYDROLASE FAMILY 16 PROTEIN"/>
    <property type="match status" value="1"/>
</dbReference>
<dbReference type="PANTHER" id="PTHR10963">
    <property type="entry name" value="GLYCOSYL HYDROLASE-RELATED"/>
    <property type="match status" value="1"/>
</dbReference>
<reference evidence="4 5" key="1">
    <citation type="submission" date="2016-10" db="EMBL/GenBank/DDBJ databases">
        <authorList>
            <person name="de Groot N.N."/>
        </authorList>
    </citation>
    <scope>NUCLEOTIDE SEQUENCE [LARGE SCALE GENOMIC DNA]</scope>
    <source>
        <strain evidence="4 5">DSM 19033</strain>
    </source>
</reference>
<protein>
    <submittedName>
        <fullName evidence="4">Glycosyl hydrolases family 16</fullName>
    </submittedName>
</protein>
<evidence type="ECO:0000256" key="2">
    <source>
        <dbReference type="SAM" id="SignalP"/>
    </source>
</evidence>
<dbReference type="Proteomes" id="UP000198850">
    <property type="component" value="Unassembled WGS sequence"/>
</dbReference>
<feature type="domain" description="GH16" evidence="3">
    <location>
        <begin position="29"/>
        <end position="282"/>
    </location>
</feature>
<evidence type="ECO:0000259" key="3">
    <source>
        <dbReference type="PROSITE" id="PS51762"/>
    </source>
</evidence>